<comment type="similarity">
    <text evidence="5">Belongs to the TRAFAC class OBG-HflX-like GTPase superfamily. HflX GTPase family.</text>
</comment>
<keyword evidence="5" id="KW-0963">Cytoplasm</keyword>
<proteinExistence type="inferred from homology"/>
<dbReference type="Gene3D" id="3.40.50.300">
    <property type="entry name" value="P-loop containing nucleotide triphosphate hydrolases"/>
    <property type="match status" value="1"/>
</dbReference>
<dbReference type="InterPro" id="IPR016496">
    <property type="entry name" value="GTPase_HflX"/>
</dbReference>
<evidence type="ECO:0000313" key="8">
    <source>
        <dbReference type="Proteomes" id="UP001556118"/>
    </source>
</evidence>
<organism evidence="7 8">
    <name type="scientific">Novosphingobium rhizovicinum</name>
    <dbReference type="NCBI Taxonomy" id="3228928"/>
    <lineage>
        <taxon>Bacteria</taxon>
        <taxon>Pseudomonadati</taxon>
        <taxon>Pseudomonadota</taxon>
        <taxon>Alphaproteobacteria</taxon>
        <taxon>Sphingomonadales</taxon>
        <taxon>Sphingomonadaceae</taxon>
        <taxon>Novosphingobium</taxon>
    </lineage>
</organism>
<evidence type="ECO:0000256" key="3">
    <source>
        <dbReference type="ARBA" id="ARBA00022842"/>
    </source>
</evidence>
<dbReference type="PIRSF" id="PIRSF006809">
    <property type="entry name" value="GTP-binding_hflX_prd"/>
    <property type="match status" value="1"/>
</dbReference>
<dbReference type="HAMAP" id="MF_00900">
    <property type="entry name" value="GTPase_HflX"/>
    <property type="match status" value="1"/>
</dbReference>
<dbReference type="PANTHER" id="PTHR10229:SF0">
    <property type="entry name" value="GTP-BINDING PROTEIN 6-RELATED"/>
    <property type="match status" value="1"/>
</dbReference>
<comment type="subunit">
    <text evidence="5">Monomer. Associates with the 50S ribosomal subunit.</text>
</comment>
<keyword evidence="3" id="KW-0460">Magnesium</keyword>
<dbReference type="InterPro" id="IPR005225">
    <property type="entry name" value="Small_GTP-bd"/>
</dbReference>
<dbReference type="InterPro" id="IPR042108">
    <property type="entry name" value="GTPase_HflX_N_sf"/>
</dbReference>
<dbReference type="InterPro" id="IPR045498">
    <property type="entry name" value="HflX_C"/>
</dbReference>
<evidence type="ECO:0000256" key="5">
    <source>
        <dbReference type="HAMAP-Rule" id="MF_00900"/>
    </source>
</evidence>
<keyword evidence="8" id="KW-1185">Reference proteome</keyword>
<dbReference type="PROSITE" id="PS51705">
    <property type="entry name" value="G_HFLX"/>
    <property type="match status" value="1"/>
</dbReference>
<comment type="caution">
    <text evidence="7">The sequence shown here is derived from an EMBL/GenBank/DDBJ whole genome shotgun (WGS) entry which is preliminary data.</text>
</comment>
<evidence type="ECO:0000256" key="4">
    <source>
        <dbReference type="ARBA" id="ARBA00023134"/>
    </source>
</evidence>
<dbReference type="Gene3D" id="6.10.250.2860">
    <property type="match status" value="1"/>
</dbReference>
<name>A0ABV3RDL5_9SPHN</name>
<accession>A0ABV3RDL5</accession>
<dbReference type="InterPro" id="IPR006073">
    <property type="entry name" value="GTP-bd"/>
</dbReference>
<sequence>MSDELQGEVARGARALVVYPQLRGNRDQDADARLEEGKGLALAIGLVIADAFTIPIREPRAATLFGEGQIQNIGVACEQSDAELIVVDGSLSAIQQRNLEEKLKRKVIDRTGLILEIFGERAATAEGRLQVELAHLDYQAGRLVRSWTHLERQRGGFGFLGGPGETQIEADRRLIRDRMARIRRELEQVRRTRGLHRDRREKAPWPVVALVGYTNAGKSTLFNRLTGAGVMAEDLLFATLDPTMRAIRLPGVEKVILSDTVGFISDLPTQLVAAFRATLEEVTAADVILHVRDIANPETEAQKRQVIEVLSGLGVVTEEEGESAIPIVEVWNKWDLLEPSRAIELKDVADDRGREHVVPISAVTGEGCDELLSVVGRRLTAGAKVYSFVIPVSDGEKLAFLHARGEVVSEELDETIEGAPQVKLQVRLSDRELGRFSSL</sequence>
<evidence type="ECO:0000256" key="1">
    <source>
        <dbReference type="ARBA" id="ARBA00022723"/>
    </source>
</evidence>
<dbReference type="EMBL" id="JBFNXR010000033">
    <property type="protein sequence ID" value="MEW9855575.1"/>
    <property type="molecule type" value="Genomic_DNA"/>
</dbReference>
<dbReference type="Gene3D" id="3.40.50.11060">
    <property type="entry name" value="GTPase HflX, N-terminal domain"/>
    <property type="match status" value="1"/>
</dbReference>
<dbReference type="InterPro" id="IPR025121">
    <property type="entry name" value="GTPase_HflX_N"/>
</dbReference>
<evidence type="ECO:0000256" key="2">
    <source>
        <dbReference type="ARBA" id="ARBA00022741"/>
    </source>
</evidence>
<dbReference type="InterPro" id="IPR027417">
    <property type="entry name" value="P-loop_NTPase"/>
</dbReference>
<dbReference type="CDD" id="cd01878">
    <property type="entry name" value="HflX"/>
    <property type="match status" value="1"/>
</dbReference>
<dbReference type="NCBIfam" id="TIGR03156">
    <property type="entry name" value="GTP_HflX"/>
    <property type="match status" value="1"/>
</dbReference>
<dbReference type="InterPro" id="IPR032305">
    <property type="entry name" value="GTP-bd_M"/>
</dbReference>
<evidence type="ECO:0000313" key="7">
    <source>
        <dbReference type="EMBL" id="MEW9855575.1"/>
    </source>
</evidence>
<keyword evidence="2 5" id="KW-0547">Nucleotide-binding</keyword>
<dbReference type="RefSeq" id="WP_367773275.1">
    <property type="nucleotide sequence ID" value="NZ_JBFNXR010000033.1"/>
</dbReference>
<dbReference type="SUPFAM" id="SSF52540">
    <property type="entry name" value="P-loop containing nucleoside triphosphate hydrolases"/>
    <property type="match status" value="1"/>
</dbReference>
<reference evidence="7 8" key="1">
    <citation type="submission" date="2024-06" db="EMBL/GenBank/DDBJ databases">
        <title>Novosphingobium rhizovicinus M1R2S20.</title>
        <authorList>
            <person name="Sun J.-Q."/>
        </authorList>
    </citation>
    <scope>NUCLEOTIDE SEQUENCE [LARGE SCALE GENOMIC DNA]</scope>
    <source>
        <strain evidence="7 8">M1R2S20</strain>
    </source>
</reference>
<dbReference type="PRINTS" id="PR00326">
    <property type="entry name" value="GTP1OBG"/>
</dbReference>
<dbReference type="Pfam" id="PF16360">
    <property type="entry name" value="GTP-bdg_M"/>
    <property type="match status" value="1"/>
</dbReference>
<dbReference type="InterPro" id="IPR030394">
    <property type="entry name" value="G_HFLX_dom"/>
</dbReference>
<evidence type="ECO:0000259" key="6">
    <source>
        <dbReference type="PROSITE" id="PS51705"/>
    </source>
</evidence>
<dbReference type="Pfam" id="PF01926">
    <property type="entry name" value="MMR_HSR1"/>
    <property type="match status" value="1"/>
</dbReference>
<dbReference type="NCBIfam" id="TIGR00231">
    <property type="entry name" value="small_GTP"/>
    <property type="match status" value="1"/>
</dbReference>
<comment type="function">
    <text evidence="5">GTPase that associates with the 50S ribosomal subunit and may have a role during protein synthesis or ribosome biogenesis.</text>
</comment>
<dbReference type="Pfam" id="PF13167">
    <property type="entry name" value="GTP-bdg_N"/>
    <property type="match status" value="1"/>
</dbReference>
<dbReference type="Proteomes" id="UP001556118">
    <property type="component" value="Unassembled WGS sequence"/>
</dbReference>
<gene>
    <name evidence="5 7" type="primary">hflX</name>
    <name evidence="7" type="ORF">ABUH87_10390</name>
</gene>
<feature type="domain" description="Hflx-type G" evidence="6">
    <location>
        <begin position="206"/>
        <end position="383"/>
    </location>
</feature>
<keyword evidence="4 5" id="KW-0342">GTP-binding</keyword>
<comment type="subcellular location">
    <subcellularLocation>
        <location evidence="5">Cytoplasm</location>
    </subcellularLocation>
    <text evidence="5">May associate with membranes.</text>
</comment>
<protein>
    <recommendedName>
        <fullName evidence="5">GTPase HflX</fullName>
    </recommendedName>
    <alternativeName>
        <fullName evidence="5">GTP-binding protein HflX</fullName>
    </alternativeName>
</protein>
<dbReference type="PANTHER" id="PTHR10229">
    <property type="entry name" value="GTP-BINDING PROTEIN HFLX"/>
    <property type="match status" value="1"/>
</dbReference>
<keyword evidence="1" id="KW-0479">Metal-binding</keyword>
<dbReference type="Pfam" id="PF19275">
    <property type="entry name" value="HflX_C"/>
    <property type="match status" value="1"/>
</dbReference>